<dbReference type="InterPro" id="IPR008470">
    <property type="entry name" value="Uncharacterised_Ycf33"/>
</dbReference>
<dbReference type="AlphaFoldDB" id="A0A1C9CA59"/>
<sequence length="68" mass="8168">MNNFWNNLNKYPRFLLSVLVGFFLTTLHPIFKLFTNKKNFFFISNHVITYNDFVPILKANVRSKLKNK</sequence>
<evidence type="ECO:0000256" key="4">
    <source>
        <dbReference type="ARBA" id="ARBA00022640"/>
    </source>
</evidence>
<dbReference type="EMBL" id="KX284713">
    <property type="protein sequence ID" value="AOM65254.1"/>
    <property type="molecule type" value="Genomic_DNA"/>
</dbReference>
<accession>A0A1C9CA59</accession>
<protein>
    <recommendedName>
        <fullName evidence="3">Uncharacterized protein ycf33</fullName>
    </recommendedName>
</protein>
<feature type="transmembrane region" description="Helical" evidence="5">
    <location>
        <begin position="14"/>
        <end position="34"/>
    </location>
</feature>
<comment type="similarity">
    <text evidence="2">Belongs to the ycf33 family.</text>
</comment>
<evidence type="ECO:0000313" key="6">
    <source>
        <dbReference type="EMBL" id="AOM65254.1"/>
    </source>
</evidence>
<geneLocation type="plastid" evidence="6"/>
<keyword evidence="5" id="KW-0812">Transmembrane</keyword>
<dbReference type="GO" id="GO:0009536">
    <property type="term" value="C:plastid"/>
    <property type="evidence" value="ECO:0007669"/>
    <property type="project" value="UniProtKB-SubCell"/>
</dbReference>
<evidence type="ECO:0000256" key="1">
    <source>
        <dbReference type="ARBA" id="ARBA00004474"/>
    </source>
</evidence>
<proteinExistence type="inferred from homology"/>
<organism evidence="6">
    <name type="scientific">Sebdenia flabellata</name>
    <dbReference type="NCBI Taxonomy" id="42024"/>
    <lineage>
        <taxon>Eukaryota</taxon>
        <taxon>Rhodophyta</taxon>
        <taxon>Florideophyceae</taxon>
        <taxon>Rhodymeniophycidae</taxon>
        <taxon>Sebdeniales</taxon>
        <taxon>Sebdeniaceae</taxon>
        <taxon>Sebdenia</taxon>
    </lineage>
</organism>
<evidence type="ECO:0000256" key="5">
    <source>
        <dbReference type="SAM" id="Phobius"/>
    </source>
</evidence>
<evidence type="ECO:0000256" key="2">
    <source>
        <dbReference type="ARBA" id="ARBA00010985"/>
    </source>
</evidence>
<reference evidence="6" key="1">
    <citation type="journal article" date="2016" name="BMC Biol.">
        <title>Parallel evolution of highly conserved plastid genome architecture in red seaweeds and seed plants.</title>
        <authorList>
            <person name="Lee J."/>
            <person name="Cho C.H."/>
            <person name="Park S.I."/>
            <person name="Choi J.W."/>
            <person name="Song H.S."/>
            <person name="West J.A."/>
            <person name="Bhattacharya D."/>
            <person name="Yoon H.S."/>
        </authorList>
    </citation>
    <scope>NUCLEOTIDE SEQUENCE</scope>
</reference>
<dbReference type="Pfam" id="PF05421">
    <property type="entry name" value="DUF751"/>
    <property type="match status" value="1"/>
</dbReference>
<keyword evidence="5" id="KW-1133">Transmembrane helix</keyword>
<name>A0A1C9CA59_9FLOR</name>
<dbReference type="GeneID" id="29072625"/>
<comment type="subcellular location">
    <subcellularLocation>
        <location evidence="1">Plastid</location>
    </subcellularLocation>
</comment>
<evidence type="ECO:0000256" key="3">
    <source>
        <dbReference type="ARBA" id="ARBA00021584"/>
    </source>
</evidence>
<keyword evidence="5" id="KW-0472">Membrane</keyword>
<dbReference type="RefSeq" id="YP_009296319.1">
    <property type="nucleotide sequence ID" value="NC_031170.1"/>
</dbReference>
<keyword evidence="4 6" id="KW-0934">Plastid</keyword>
<gene>
    <name evidence="6" type="primary">ycf33</name>
    <name evidence="6" type="ORF">Sebd_167</name>
</gene>